<feature type="compositionally biased region" description="Polar residues" evidence="1">
    <location>
        <begin position="166"/>
        <end position="177"/>
    </location>
</feature>
<organism evidence="3 4">
    <name type="scientific">Stephania japonica</name>
    <dbReference type="NCBI Taxonomy" id="461633"/>
    <lineage>
        <taxon>Eukaryota</taxon>
        <taxon>Viridiplantae</taxon>
        <taxon>Streptophyta</taxon>
        <taxon>Embryophyta</taxon>
        <taxon>Tracheophyta</taxon>
        <taxon>Spermatophyta</taxon>
        <taxon>Magnoliopsida</taxon>
        <taxon>Ranunculales</taxon>
        <taxon>Menispermaceae</taxon>
        <taxon>Menispermoideae</taxon>
        <taxon>Cissampelideae</taxon>
        <taxon>Stephania</taxon>
    </lineage>
</organism>
<feature type="compositionally biased region" description="Basic and acidic residues" evidence="1">
    <location>
        <begin position="342"/>
        <end position="351"/>
    </location>
</feature>
<protein>
    <recommendedName>
        <fullName evidence="2">GBF-interacting protein 1 N-terminal domain-containing protein</fullName>
    </recommendedName>
</protein>
<feature type="compositionally biased region" description="Polar residues" evidence="1">
    <location>
        <begin position="460"/>
        <end position="503"/>
    </location>
</feature>
<evidence type="ECO:0000256" key="1">
    <source>
        <dbReference type="SAM" id="MobiDB-lite"/>
    </source>
</evidence>
<dbReference type="InterPro" id="IPR009719">
    <property type="entry name" value="GIP1_N"/>
</dbReference>
<feature type="compositionally biased region" description="Polar residues" evidence="1">
    <location>
        <begin position="243"/>
        <end position="254"/>
    </location>
</feature>
<feature type="compositionally biased region" description="Basic and acidic residues" evidence="1">
    <location>
        <begin position="507"/>
        <end position="517"/>
    </location>
</feature>
<feature type="compositionally biased region" description="Basic and acidic residues" evidence="1">
    <location>
        <begin position="195"/>
        <end position="211"/>
    </location>
</feature>
<name>A0AAP0KK89_9MAGN</name>
<reference evidence="3 4" key="1">
    <citation type="submission" date="2024-01" db="EMBL/GenBank/DDBJ databases">
        <title>Genome assemblies of Stephania.</title>
        <authorList>
            <person name="Yang L."/>
        </authorList>
    </citation>
    <scope>NUCLEOTIDE SEQUENCE [LARGE SCALE GENOMIC DNA]</scope>
    <source>
        <strain evidence="3">QJT</strain>
        <tissue evidence="3">Leaf</tissue>
    </source>
</reference>
<dbReference type="InterPro" id="IPR009060">
    <property type="entry name" value="UBA-like_sf"/>
</dbReference>
<feature type="region of interest" description="Disordered" evidence="1">
    <location>
        <begin position="164"/>
        <end position="220"/>
    </location>
</feature>
<proteinExistence type="predicted"/>
<evidence type="ECO:0000313" key="4">
    <source>
        <dbReference type="Proteomes" id="UP001417504"/>
    </source>
</evidence>
<feature type="compositionally biased region" description="Gly residues" evidence="1">
    <location>
        <begin position="1"/>
        <end position="17"/>
    </location>
</feature>
<gene>
    <name evidence="3" type="ORF">Sjap_000723</name>
</gene>
<feature type="compositionally biased region" description="Acidic residues" evidence="1">
    <location>
        <begin position="287"/>
        <end position="296"/>
    </location>
</feature>
<dbReference type="PANTHER" id="PTHR46445:SF3">
    <property type="entry name" value="RNA POLYMERASE II DEGRADATION FACTOR-LIKE PROTEIN (DUF1296)-RELATED"/>
    <property type="match status" value="1"/>
</dbReference>
<feature type="domain" description="GBF-interacting protein 1 N-terminal" evidence="2">
    <location>
        <begin position="19"/>
        <end position="63"/>
    </location>
</feature>
<dbReference type="EMBL" id="JBBNAE010000001">
    <property type="protein sequence ID" value="KAK9153243.1"/>
    <property type="molecule type" value="Genomic_DNA"/>
</dbReference>
<feature type="compositionally biased region" description="Polar residues" evidence="1">
    <location>
        <begin position="811"/>
        <end position="823"/>
    </location>
</feature>
<feature type="region of interest" description="Disordered" evidence="1">
    <location>
        <begin position="235"/>
        <end position="351"/>
    </location>
</feature>
<evidence type="ECO:0000259" key="2">
    <source>
        <dbReference type="Pfam" id="PF06972"/>
    </source>
</evidence>
<feature type="region of interest" description="Disordered" evidence="1">
    <location>
        <begin position="460"/>
        <end position="519"/>
    </location>
</feature>
<dbReference type="PANTHER" id="PTHR46445">
    <property type="entry name" value="RNA POLYMERASE II DEGRADATION FACTOR-LIKE PROTEIN (DUF1296)"/>
    <property type="match status" value="1"/>
</dbReference>
<feature type="compositionally biased region" description="Polar residues" evidence="1">
    <location>
        <begin position="834"/>
        <end position="850"/>
    </location>
</feature>
<feature type="region of interest" description="Disordered" evidence="1">
    <location>
        <begin position="811"/>
        <end position="873"/>
    </location>
</feature>
<dbReference type="Pfam" id="PF06972">
    <property type="entry name" value="GIP1_N"/>
    <property type="match status" value="1"/>
</dbReference>
<accession>A0AAP0KK89</accession>
<dbReference type="SUPFAM" id="SSF46934">
    <property type="entry name" value="UBA-like"/>
    <property type="match status" value="1"/>
</dbReference>
<feature type="region of interest" description="Disordered" evidence="1">
    <location>
        <begin position="1"/>
        <end position="20"/>
    </location>
</feature>
<evidence type="ECO:0000313" key="3">
    <source>
        <dbReference type="EMBL" id="KAK9153243.1"/>
    </source>
</evidence>
<sequence>MSSGGGARGGNNGGGVSGIPATSRKMVQSLKEIVNCPEHEIYAMLKECNMDPNDAVHRLLSQEAGILRGKPANKKDNGVIAQSSSSMKASGTISHDINQWPVCHSDYVPVENKTQMTGVSDAISSSQASVGFAPSSQPKPGIQSAWSGVPGQLSMADIVKMGRPKASSTPVLSNNPPHSAHDSAPLMTPLQGMKQPHDRPTIPLQTHHDFDSSDEPVSNISGTVHSTAIAVSQHVSHDDWPVEQTTASGSSLLEPSTVPETFGDPSVLSNLNADDDANVHQAYQSDEGQETEEDVSTDSVSKESMGSASVSGRQMQGDRPGGPSHFDNDSFNNMDSYQSHRHGYEHQEGDSKFGPAKNCVDLNNLPQCAAMASGHGCYGSISVSTAAAKLQQLSMQESLGRASVEDNPAVIIPNHLQVPTADCSHLSFGSFGSGGSAAYPMSFASKSLKSNLENVSAVENTSVGHPDARSSNYLADEQLQSSSDSNVISRNAVGTGSYDSASAQPEAMKHDTAEVPHSHQYSFPGSVPGYTPENSSQLNAGFLYAQANSQMQNLAPLSSVMQAYTNSLQGNLLASAGQPARESDLPYSPFLATQSVPTKYSSAVSSISGPTISMPETVKPAVFSMQQTPQSLPGNNIATGPALPPHLTVHPYSQPSVPLGHFANMIGYPFLHQSYAYMPSAFQQAYSSNNTYHQSPAAVHSAGIKYTLPHPQYKNSVELNSLPQSAAIASGHGAFGASTNIPGNFSLNSSSTPASSTIRYEDSVNSQYKDSNQYVSLQNDNSTAWIHGPGSRTVSTLPASAYYNFQAQNQQHGGLRQVQQPSQHYGAPGYPNFYHSQAGISQELQQQTPSDAALGGSQGQQSKQSHQMWQNSY</sequence>
<dbReference type="Proteomes" id="UP001417504">
    <property type="component" value="Unassembled WGS sequence"/>
</dbReference>
<dbReference type="AlphaFoldDB" id="A0AAP0KK89"/>
<comment type="caution">
    <text evidence="3">The sequence shown here is derived from an EMBL/GenBank/DDBJ whole genome shotgun (WGS) entry which is preliminary data.</text>
</comment>
<feature type="compositionally biased region" description="Polar residues" evidence="1">
    <location>
        <begin position="297"/>
        <end position="314"/>
    </location>
</feature>
<keyword evidence="4" id="KW-1185">Reference proteome</keyword>